<dbReference type="Proteomes" id="UP000001572">
    <property type="component" value="Chromosome"/>
</dbReference>
<organism evidence="1 2">
    <name type="scientific">Alkaliphilus metalliredigens (strain QYMF)</name>
    <dbReference type="NCBI Taxonomy" id="293826"/>
    <lineage>
        <taxon>Bacteria</taxon>
        <taxon>Bacillati</taxon>
        <taxon>Bacillota</taxon>
        <taxon>Clostridia</taxon>
        <taxon>Peptostreptococcales</taxon>
        <taxon>Natronincolaceae</taxon>
        <taxon>Alkaliphilus</taxon>
    </lineage>
</organism>
<dbReference type="STRING" id="293826.Amet_2594"/>
<sequence length="70" mass="8037">MSKGCKCPICGYEFWACKSIFQEGFGMPDMGSGSCPKCKTFHNLTVDEENERMIVTPWEKHMKNKESDPR</sequence>
<accession>A6TRC8</accession>
<reference evidence="2" key="1">
    <citation type="journal article" date="2016" name="Genome Announc.">
        <title>Complete genome sequence of Alkaliphilus metalliredigens strain QYMF, an alkaliphilic and metal-reducing bacterium isolated from borax-contaminated leachate ponds.</title>
        <authorList>
            <person name="Hwang C."/>
            <person name="Copeland A."/>
            <person name="Lucas S."/>
            <person name="Lapidus A."/>
            <person name="Barry K."/>
            <person name="Detter J.C."/>
            <person name="Glavina Del Rio T."/>
            <person name="Hammon N."/>
            <person name="Israni S."/>
            <person name="Dalin E."/>
            <person name="Tice H."/>
            <person name="Pitluck S."/>
            <person name="Chertkov O."/>
            <person name="Brettin T."/>
            <person name="Bruce D."/>
            <person name="Han C."/>
            <person name="Schmutz J."/>
            <person name="Larimer F."/>
            <person name="Land M.L."/>
            <person name="Hauser L."/>
            <person name="Kyrpides N."/>
            <person name="Mikhailova N."/>
            <person name="Ye Q."/>
            <person name="Zhou J."/>
            <person name="Richardson P."/>
            <person name="Fields M.W."/>
        </authorList>
    </citation>
    <scope>NUCLEOTIDE SEQUENCE [LARGE SCALE GENOMIC DNA]</scope>
    <source>
        <strain evidence="2">QYMF</strain>
    </source>
</reference>
<dbReference type="RefSeq" id="WP_012063720.1">
    <property type="nucleotide sequence ID" value="NC_009633.1"/>
</dbReference>
<evidence type="ECO:0000313" key="2">
    <source>
        <dbReference type="Proteomes" id="UP000001572"/>
    </source>
</evidence>
<protein>
    <submittedName>
        <fullName evidence="1">Uncharacterized protein</fullName>
    </submittedName>
</protein>
<name>A6TRC8_ALKMQ</name>
<dbReference type="OrthoDB" id="1913594at2"/>
<keyword evidence="2" id="KW-1185">Reference proteome</keyword>
<dbReference type="HOGENOM" id="CLU_2748806_0_0_9"/>
<dbReference type="AlphaFoldDB" id="A6TRC8"/>
<evidence type="ECO:0000313" key="1">
    <source>
        <dbReference type="EMBL" id="ABR48746.1"/>
    </source>
</evidence>
<proteinExistence type="predicted"/>
<dbReference type="KEGG" id="amt:Amet_2594"/>
<dbReference type="EMBL" id="CP000724">
    <property type="protein sequence ID" value="ABR48746.1"/>
    <property type="molecule type" value="Genomic_DNA"/>
</dbReference>
<gene>
    <name evidence="1" type="ordered locus">Amet_2594</name>
</gene>